<keyword evidence="6" id="KW-1185">Reference proteome</keyword>
<dbReference type="CDD" id="cd06578">
    <property type="entry name" value="HemD"/>
    <property type="match status" value="1"/>
</dbReference>
<evidence type="ECO:0000256" key="2">
    <source>
        <dbReference type="PROSITE-ProRule" id="PRU01091"/>
    </source>
</evidence>
<dbReference type="InterPro" id="IPR001867">
    <property type="entry name" value="OmpR/PhoB-type_DNA-bd"/>
</dbReference>
<keyword evidence="1 2" id="KW-0238">DNA-binding</keyword>
<dbReference type="CDD" id="cd00383">
    <property type="entry name" value="trans_reg_C"/>
    <property type="match status" value="1"/>
</dbReference>
<dbReference type="Proteomes" id="UP000292235">
    <property type="component" value="Chromosome"/>
</dbReference>
<feature type="region of interest" description="Disordered" evidence="3">
    <location>
        <begin position="1"/>
        <end position="21"/>
    </location>
</feature>
<dbReference type="NCBIfam" id="NF005568">
    <property type="entry name" value="PRK07239.1"/>
    <property type="match status" value="1"/>
</dbReference>
<dbReference type="PANTHER" id="PTHR40082:SF1">
    <property type="entry name" value="BLR5956 PROTEIN"/>
    <property type="match status" value="1"/>
</dbReference>
<dbReference type="PANTHER" id="PTHR40082">
    <property type="entry name" value="BLR5956 PROTEIN"/>
    <property type="match status" value="1"/>
</dbReference>
<proteinExistence type="predicted"/>
<dbReference type="Pfam" id="PF00486">
    <property type="entry name" value="Trans_reg_C"/>
    <property type="match status" value="1"/>
</dbReference>
<dbReference type="Gene3D" id="3.40.50.10090">
    <property type="match status" value="2"/>
</dbReference>
<reference evidence="5 6" key="1">
    <citation type="submission" date="2019-02" db="EMBL/GenBank/DDBJ databases">
        <authorList>
            <person name="Khodamoradi S."/>
            <person name="Hahnke R.L."/>
            <person name="Kaempfer P."/>
            <person name="Schumann P."/>
            <person name="Rohde M."/>
            <person name="Steinert M."/>
            <person name="Luzhetskyy A."/>
            <person name="Wink J."/>
            <person name="Ruckert C."/>
        </authorList>
    </citation>
    <scope>NUCLEOTIDE SEQUENCE [LARGE SCALE GENOMIC DNA]</scope>
    <source>
        <strain evidence="5 6">M2</strain>
    </source>
</reference>
<dbReference type="OrthoDB" id="213853at2"/>
<dbReference type="InterPro" id="IPR039793">
    <property type="entry name" value="UROS/Hem4"/>
</dbReference>
<gene>
    <name evidence="5" type="ORF">EKD16_12565</name>
</gene>
<evidence type="ECO:0000313" key="5">
    <source>
        <dbReference type="EMBL" id="QBI54295.1"/>
    </source>
</evidence>
<dbReference type="KEGG" id="strr:EKD16_12565"/>
<dbReference type="InterPro" id="IPR016032">
    <property type="entry name" value="Sig_transdc_resp-reg_C-effctor"/>
</dbReference>
<sequence>MTPTPPTVPAARAHDDTDAPTDATVAPLAGFTVAVTAARRADELAALLRRKGAEVLSAPALRIVPLSDDQRLAHASQELTRRPADVVVATTGIGFRGWVEACDTWGSAEALVSAMGSSRLLARGPKAKGAIRAAGLREEWSPPSESSAEVLDYLLEKGVAGLRVAVQLHGEPLPDFCAALRMAGAEVVEVPVYRWTEPEDTAGLDRLIEDVAGGGVDAVTFTSAPAAAGLLDRAGHLGLHRGLVSRLCGDTMAMCVGPVTARPLMAEDIPTPWPDRARIGAMVKRLAEELPERFPNLPVAGHRLQPRGHAVLVDGVVCPLSPALMRVLRELARRPGAVRDRADLLASLGGDGDAHAVETAVARLRGALGDPRIIQTVVKRGYRLALDTGECATRGD</sequence>
<evidence type="ECO:0000313" key="6">
    <source>
        <dbReference type="Proteomes" id="UP000292235"/>
    </source>
</evidence>
<accession>A0A4P6Q197</accession>
<dbReference type="GO" id="GO:0004852">
    <property type="term" value="F:uroporphyrinogen-III synthase activity"/>
    <property type="evidence" value="ECO:0007669"/>
    <property type="project" value="InterPro"/>
</dbReference>
<dbReference type="AlphaFoldDB" id="A0A4P6Q197"/>
<dbReference type="GO" id="GO:0003677">
    <property type="term" value="F:DNA binding"/>
    <property type="evidence" value="ECO:0007669"/>
    <property type="project" value="UniProtKB-UniRule"/>
</dbReference>
<evidence type="ECO:0000259" key="4">
    <source>
        <dbReference type="PROSITE" id="PS51755"/>
    </source>
</evidence>
<dbReference type="RefSeq" id="WP_131098505.1">
    <property type="nucleotide sequence ID" value="NZ_CP036455.1"/>
</dbReference>
<protein>
    <submittedName>
        <fullName evidence="5">Bifunctional uroporphyrinogen-III synthetase/response regulator domain protein</fullName>
    </submittedName>
</protein>
<evidence type="ECO:0000256" key="3">
    <source>
        <dbReference type="SAM" id="MobiDB-lite"/>
    </source>
</evidence>
<dbReference type="EMBL" id="CP036455">
    <property type="protein sequence ID" value="QBI54295.1"/>
    <property type="molecule type" value="Genomic_DNA"/>
</dbReference>
<evidence type="ECO:0000256" key="1">
    <source>
        <dbReference type="ARBA" id="ARBA00023125"/>
    </source>
</evidence>
<feature type="DNA-binding region" description="OmpR/PhoB-type" evidence="2">
    <location>
        <begin position="294"/>
        <end position="386"/>
    </location>
</feature>
<name>A0A4P6Q197_9ACTN</name>
<organism evidence="5 6">
    <name type="scientific">Streptomonospora litoralis</name>
    <dbReference type="NCBI Taxonomy" id="2498135"/>
    <lineage>
        <taxon>Bacteria</taxon>
        <taxon>Bacillati</taxon>
        <taxon>Actinomycetota</taxon>
        <taxon>Actinomycetes</taxon>
        <taxon>Streptosporangiales</taxon>
        <taxon>Nocardiopsidaceae</taxon>
        <taxon>Streptomonospora</taxon>
    </lineage>
</organism>
<dbReference type="Gene3D" id="1.10.10.10">
    <property type="entry name" value="Winged helix-like DNA-binding domain superfamily/Winged helix DNA-binding domain"/>
    <property type="match status" value="1"/>
</dbReference>
<dbReference type="SUPFAM" id="SSF69618">
    <property type="entry name" value="HemD-like"/>
    <property type="match status" value="1"/>
</dbReference>
<dbReference type="InterPro" id="IPR036388">
    <property type="entry name" value="WH-like_DNA-bd_sf"/>
</dbReference>
<dbReference type="GO" id="GO:0006355">
    <property type="term" value="P:regulation of DNA-templated transcription"/>
    <property type="evidence" value="ECO:0007669"/>
    <property type="project" value="InterPro"/>
</dbReference>
<feature type="domain" description="OmpR/PhoB-type" evidence="4">
    <location>
        <begin position="294"/>
        <end position="386"/>
    </location>
</feature>
<dbReference type="GO" id="GO:0006780">
    <property type="term" value="P:uroporphyrinogen III biosynthetic process"/>
    <property type="evidence" value="ECO:0007669"/>
    <property type="project" value="InterPro"/>
</dbReference>
<dbReference type="GO" id="GO:0000160">
    <property type="term" value="P:phosphorelay signal transduction system"/>
    <property type="evidence" value="ECO:0007669"/>
    <property type="project" value="InterPro"/>
</dbReference>
<dbReference type="InterPro" id="IPR003754">
    <property type="entry name" value="4pyrrol_synth_uPrphyn_synth"/>
</dbReference>
<dbReference type="Pfam" id="PF02602">
    <property type="entry name" value="HEM4"/>
    <property type="match status" value="1"/>
</dbReference>
<dbReference type="SUPFAM" id="SSF46894">
    <property type="entry name" value="C-terminal effector domain of the bipartite response regulators"/>
    <property type="match status" value="1"/>
</dbReference>
<dbReference type="PROSITE" id="PS51755">
    <property type="entry name" value="OMPR_PHOB"/>
    <property type="match status" value="1"/>
</dbReference>
<dbReference type="InterPro" id="IPR036108">
    <property type="entry name" value="4pyrrol_syn_uPrphyn_synt_sf"/>
</dbReference>
<dbReference type="SMART" id="SM00862">
    <property type="entry name" value="Trans_reg_C"/>
    <property type="match status" value="1"/>
</dbReference>